<gene>
    <name evidence="1" type="ORF">QWZ16_17475</name>
</gene>
<reference evidence="2" key="1">
    <citation type="journal article" date="2019" name="Int. J. Syst. Evol. Microbiol.">
        <title>The Global Catalogue of Microorganisms (GCM) 10K type strain sequencing project: providing services to taxonomists for standard genome sequencing and annotation.</title>
        <authorList>
            <consortium name="The Broad Institute Genomics Platform"/>
            <consortium name="The Broad Institute Genome Sequencing Center for Infectious Disease"/>
            <person name="Wu L."/>
            <person name="Ma J."/>
        </authorList>
    </citation>
    <scope>NUCLEOTIDE SEQUENCE [LARGE SCALE GENOMIC DNA]</scope>
    <source>
        <strain evidence="2">CECT 7398</strain>
    </source>
</reference>
<proteinExistence type="predicted"/>
<name>A0ABT8BZ96_9VIBR</name>
<dbReference type="RefSeq" id="WP_290312909.1">
    <property type="nucleotide sequence ID" value="NZ_JAUFQC010000027.1"/>
</dbReference>
<keyword evidence="2" id="KW-1185">Reference proteome</keyword>
<sequence length="41" mass="4342">MATIAGKTTCGNKRATVKNGSFMKTNDHLIKKESSIGMTVA</sequence>
<evidence type="ECO:0000313" key="1">
    <source>
        <dbReference type="EMBL" id="MDN3611395.1"/>
    </source>
</evidence>
<dbReference type="Proteomes" id="UP001238540">
    <property type="component" value="Unassembled WGS sequence"/>
</dbReference>
<comment type="caution">
    <text evidence="1">The sequence shown here is derived from an EMBL/GenBank/DDBJ whole genome shotgun (WGS) entry which is preliminary data.</text>
</comment>
<organism evidence="1 2">
    <name type="scientific">Vibrio ostreicida</name>
    <dbReference type="NCBI Taxonomy" id="526588"/>
    <lineage>
        <taxon>Bacteria</taxon>
        <taxon>Pseudomonadati</taxon>
        <taxon>Pseudomonadota</taxon>
        <taxon>Gammaproteobacteria</taxon>
        <taxon>Vibrionales</taxon>
        <taxon>Vibrionaceae</taxon>
        <taxon>Vibrio</taxon>
    </lineage>
</organism>
<accession>A0ABT8BZ96</accession>
<dbReference type="EMBL" id="JAUFQC010000027">
    <property type="protein sequence ID" value="MDN3611395.1"/>
    <property type="molecule type" value="Genomic_DNA"/>
</dbReference>
<evidence type="ECO:0000313" key="2">
    <source>
        <dbReference type="Proteomes" id="UP001238540"/>
    </source>
</evidence>
<protein>
    <submittedName>
        <fullName evidence="1">Uncharacterized protein</fullName>
    </submittedName>
</protein>